<dbReference type="EMBL" id="QZFU01000010">
    <property type="protein sequence ID" value="RJO79308.1"/>
    <property type="molecule type" value="Genomic_DNA"/>
</dbReference>
<evidence type="ECO:0000256" key="1">
    <source>
        <dbReference type="SAM" id="MobiDB-lite"/>
    </source>
</evidence>
<dbReference type="Proteomes" id="UP000266677">
    <property type="component" value="Unassembled WGS sequence"/>
</dbReference>
<proteinExistence type="predicted"/>
<feature type="region of interest" description="Disordered" evidence="1">
    <location>
        <begin position="1196"/>
        <end position="1215"/>
    </location>
</feature>
<gene>
    <name evidence="3" type="ORF">D5S18_02970</name>
</gene>
<evidence type="ECO:0000259" key="2">
    <source>
        <dbReference type="Pfam" id="PF20155"/>
    </source>
</evidence>
<sequence length="1515" mass="159791">MSIVADTSKIPGQVKAALGLAETHATRAGNSMGKSMGSSIGSGVSGGLQSAASDWVRGGFLGDIGSRAGHLISKGFNQVFDSAVKGGFERLNIKQQAEAQLHALGKSSIEIKKLIGEADQIVKGTALTLPEMLQSAAMASAAGVRSGDKMSTWLRALGDAAVYTHQPLSRVTQIMDKVVSQGRAYGTEIRQLGILGLPVRKWLEEYSGLSGKALMKWQKDGNISADVLAAIIEKKIGGAAKTMGGTVKTTFGNLRNAIARVGEAAEAPVFSRMTGWFTDWSKRVDLVTPKVAVLAKRLDDLAVNEWGPRALGVFRQLHDGAGLFGGKIGDTFTVLRDTVTQLAPGVRQLAEASLKAGAAVGAGAWNVLLGTLQTLTPLLGGVVRLLTWFEQHTGAVTGFVTAWLGLRAVSSVIAGLVRPMANIAESTRALARSGGLSGAGAVLGGRATGIVLGVTGLGKVNAELARLQGAGARGADAATAAATALGRTGTAAETAGRKVRGVTAGIGAVAGGFRGLLGAVGGPWGAALTTATVLGAGSLEGATQARYNAERIRDAAVDATKAEAELGAAIQRANGAFDEQAKSAAGRMASGRLAEVTTWGKDGHAWYANVGHWIDNATGNVFGRNDEWERGYNRVSSLGDQYRLLTSTLAKSGYSLDDLGSILSDTRSNALIERITADRGTAGEGLAETLTRARDEIQRAADVARTSTPGVYALRDAMRSLADETGTAGRRAQAMHNALSAMNGGYRDAADAARAQLAVVEQMRAEPWAASDGRGAALLSADQQRVDLGPDALPNAGLLHDELKRVTDAAIDAAAKGERLPEVFERANRAFDVLAEKSGLSADKLRDVAATVGYLPADIELMVRMRGADDVTQRIGTILQMLHAHDGQATVGLDFLTDDARNSLAGLGVDIQLAADKNKWVLRADMGDIETAIRDFKPEPVTVPLAPGYPDWMKYYLSSPPSPQAPPHPRAGGGPIFGLGGPTSDSIPALLSAGEHVWTAAEVAAVGGQDAMYGLRARARAGGLRFARGGTPTGIQEAIKAAREAEGMKYVLGGDTLLTGFDCSGFIGWLQQIAEGLGRNTHRIYTTYTLLDNPDRFGLKPGVGPAGTYFVIGAGPEHMAATIAGQNVEAGGKLGTSGIGGARAGAFDAQFPFRFYLPNALVAGYNSRMSGGRVIEWTEDDKLQLSQLETDLQQAREKRQKLDRARSKATDADKRDADLKIESIQRKIRKKEWQRDHVGDVEDGSRIPMDLPLPDHEYTDRETRQLALDKAVQDARDKYEQASDDYGPDDVETKLAAAELQRALKNQARGTSSDGSADRPTTLKGVLQKAGSDLVGVAFDAIKEQLSPEIGQSRWWSVADQGIAIARDWDKSKEEGGSGGADAIANVRAALAAINPPARDQVDKQLGYNPAAGVPEWAREVRRRTAVYDSGGWLEPGQMAVNLSNRPEPIFNSPAQVRAFAGNLTVPRGAGVSLEDLHAVLANRPNVTFQVTDIDSAMAAWRAEQRRQALSFSRR</sequence>
<dbReference type="Gene3D" id="3.90.1720.10">
    <property type="entry name" value="endopeptidase domain like (from Nostoc punctiforme)"/>
    <property type="match status" value="1"/>
</dbReference>
<evidence type="ECO:0000313" key="3">
    <source>
        <dbReference type="EMBL" id="RJO79308.1"/>
    </source>
</evidence>
<reference evidence="3 4" key="1">
    <citation type="submission" date="2018-09" db="EMBL/GenBank/DDBJ databases">
        <title>YIM PH21274 draft genome.</title>
        <authorList>
            <person name="Miao C."/>
        </authorList>
    </citation>
    <scope>NUCLEOTIDE SEQUENCE [LARGE SCALE GENOMIC DNA]</scope>
    <source>
        <strain evidence="3 4">YIM PH 21724</strain>
    </source>
</reference>
<protein>
    <recommendedName>
        <fullName evidence="2">Tape measure protein N-terminal domain-containing protein</fullName>
    </recommendedName>
</protein>
<name>A0A3A4KF02_9NOCA</name>
<evidence type="ECO:0000313" key="4">
    <source>
        <dbReference type="Proteomes" id="UP000266677"/>
    </source>
</evidence>
<dbReference type="InterPro" id="IPR013491">
    <property type="entry name" value="Tape_meas_N"/>
</dbReference>
<accession>A0A3A4KF02</accession>
<feature type="domain" description="Tape measure protein N-terminal" evidence="2">
    <location>
        <begin position="95"/>
        <end position="260"/>
    </location>
</feature>
<keyword evidence="4" id="KW-1185">Reference proteome</keyword>
<comment type="caution">
    <text evidence="3">The sequence shown here is derived from an EMBL/GenBank/DDBJ whole genome shotgun (WGS) entry which is preliminary data.</text>
</comment>
<dbReference type="Pfam" id="PF20155">
    <property type="entry name" value="TMP_3"/>
    <property type="match status" value="1"/>
</dbReference>
<organism evidence="3 4">
    <name type="scientific">Nocardia panacis</name>
    <dbReference type="NCBI Taxonomy" id="2340916"/>
    <lineage>
        <taxon>Bacteria</taxon>
        <taxon>Bacillati</taxon>
        <taxon>Actinomycetota</taxon>
        <taxon>Actinomycetes</taxon>
        <taxon>Mycobacteriales</taxon>
        <taxon>Nocardiaceae</taxon>
        <taxon>Nocardia</taxon>
    </lineage>
</organism>